<dbReference type="InterPro" id="IPR040815">
    <property type="entry name" value="Nas2_N"/>
</dbReference>
<dbReference type="GO" id="GO:0005634">
    <property type="term" value="C:nucleus"/>
    <property type="evidence" value="ECO:0007669"/>
    <property type="project" value="TreeGrafter"/>
</dbReference>
<dbReference type="PANTHER" id="PTHR12651">
    <property type="entry name" value="26S PROTEASOME NON-ATPASE REGULATORY SUBUNIT 9"/>
    <property type="match status" value="1"/>
</dbReference>
<dbReference type="Pfam" id="PF18265">
    <property type="entry name" value="Nas2_N"/>
    <property type="match status" value="1"/>
</dbReference>
<protein>
    <submittedName>
        <fullName evidence="3">Nas2 N-terminal domain-containing protein</fullName>
    </submittedName>
</protein>
<dbReference type="Gene3D" id="6.10.140.1710">
    <property type="match status" value="1"/>
</dbReference>
<feature type="domain" description="Nas2 N-terminal" evidence="1">
    <location>
        <begin position="7"/>
        <end position="65"/>
    </location>
</feature>
<evidence type="ECO:0000313" key="2">
    <source>
        <dbReference type="Proteomes" id="UP000887566"/>
    </source>
</evidence>
<proteinExistence type="predicted"/>
<organism evidence="2 3">
    <name type="scientific">Plectus sambesii</name>
    <dbReference type="NCBI Taxonomy" id="2011161"/>
    <lineage>
        <taxon>Eukaryota</taxon>
        <taxon>Metazoa</taxon>
        <taxon>Ecdysozoa</taxon>
        <taxon>Nematoda</taxon>
        <taxon>Chromadorea</taxon>
        <taxon>Plectida</taxon>
        <taxon>Plectina</taxon>
        <taxon>Plectoidea</taxon>
        <taxon>Plectidae</taxon>
        <taxon>Plectus</taxon>
    </lineage>
</organism>
<reference evidence="3" key="1">
    <citation type="submission" date="2022-11" db="UniProtKB">
        <authorList>
            <consortium name="WormBaseParasite"/>
        </authorList>
    </citation>
    <scope>IDENTIFICATION</scope>
</reference>
<name>A0A914VDZ1_9BILA</name>
<accession>A0A914VDZ1</accession>
<evidence type="ECO:0000313" key="3">
    <source>
        <dbReference type="WBParaSite" id="PSAMB.scaffold1761size28028.g14766.t1"/>
    </source>
</evidence>
<sequence>MATKEEVKKLMDDRDELDKQLADHFAILKVNNVDMETPLVDAEGFPRADIDVYAVREARNKVICKLSFPNPLTDMFEMSKQF</sequence>
<dbReference type="GO" id="GO:0070682">
    <property type="term" value="P:proteasome regulatory particle assembly"/>
    <property type="evidence" value="ECO:0007669"/>
    <property type="project" value="InterPro"/>
</dbReference>
<evidence type="ECO:0000259" key="1">
    <source>
        <dbReference type="Pfam" id="PF18265"/>
    </source>
</evidence>
<keyword evidence="2" id="KW-1185">Reference proteome</keyword>
<dbReference type="WBParaSite" id="PSAMB.scaffold1761size28028.g14766.t1">
    <property type="protein sequence ID" value="PSAMB.scaffold1761size28028.g14766.t1"/>
    <property type="gene ID" value="PSAMB.scaffold1761size28028.g14766"/>
</dbReference>
<dbReference type="InterPro" id="IPR035269">
    <property type="entry name" value="PSMD9"/>
</dbReference>
<dbReference type="AlphaFoldDB" id="A0A914VDZ1"/>
<dbReference type="Proteomes" id="UP000887566">
    <property type="component" value="Unplaced"/>
</dbReference>
<dbReference type="GO" id="GO:0005737">
    <property type="term" value="C:cytoplasm"/>
    <property type="evidence" value="ECO:0007669"/>
    <property type="project" value="TreeGrafter"/>
</dbReference>
<dbReference type="PANTHER" id="PTHR12651:SF1">
    <property type="entry name" value="26S PROTEASOME NON-ATPASE REGULATORY SUBUNIT 9"/>
    <property type="match status" value="1"/>
</dbReference>